<evidence type="ECO:0000313" key="4">
    <source>
        <dbReference type="Proteomes" id="UP001651158"/>
    </source>
</evidence>
<reference evidence="2 4" key="1">
    <citation type="journal article" date="2022" name="Front. Cell. Infect. Microbiol.">
        <title>The Genomes of Two Strains of Taenia crassiceps the Animal Model for the Study of Human Cysticercosis.</title>
        <authorList>
            <person name="Bobes R.J."/>
            <person name="Estrada K."/>
            <person name="Rios-Valencia D.G."/>
            <person name="Calderon-Gallegos A."/>
            <person name="de la Torre P."/>
            <person name="Carrero J.C."/>
            <person name="Sanchez-Flores A."/>
            <person name="Laclette J.P."/>
        </authorList>
    </citation>
    <scope>NUCLEOTIDE SEQUENCE [LARGE SCALE GENOMIC DNA]</scope>
    <source>
        <strain evidence="2">WFUcys</strain>
    </source>
</reference>
<gene>
    <name evidence="1" type="ORF">TcWFU_002857</name>
    <name evidence="2" type="ORF">TcWFU_003585</name>
    <name evidence="3" type="ORF">TcWFU_010404</name>
</gene>
<organism evidence="2 4">
    <name type="scientific">Taenia crassiceps</name>
    <dbReference type="NCBI Taxonomy" id="6207"/>
    <lineage>
        <taxon>Eukaryota</taxon>
        <taxon>Metazoa</taxon>
        <taxon>Spiralia</taxon>
        <taxon>Lophotrochozoa</taxon>
        <taxon>Platyhelminthes</taxon>
        <taxon>Cestoda</taxon>
        <taxon>Eucestoda</taxon>
        <taxon>Cyclophyllidea</taxon>
        <taxon>Taeniidae</taxon>
        <taxon>Taenia</taxon>
    </lineage>
</organism>
<keyword evidence="4" id="KW-1185">Reference proteome</keyword>
<comment type="caution">
    <text evidence="2">The sequence shown here is derived from an EMBL/GenBank/DDBJ whole genome shotgun (WGS) entry which is preliminary data.</text>
</comment>
<dbReference type="EMBL" id="JAKROA010000012">
    <property type="protein sequence ID" value="KAL5104442.1"/>
    <property type="molecule type" value="Genomic_DNA"/>
</dbReference>
<evidence type="ECO:0000313" key="2">
    <source>
        <dbReference type="EMBL" id="KAL5104442.1"/>
    </source>
</evidence>
<accession>A0ABR4Q481</accession>
<proteinExistence type="predicted"/>
<sequence>MNERVTETDHLAHATHAIRLERRRIVYFAAQSVKINCVLYALRSTLCALCSRTTTSLSHAIYHGRVCLSSSQPDEELPADLLA</sequence>
<dbReference type="Proteomes" id="UP001651158">
    <property type="component" value="Unassembled WGS sequence"/>
</dbReference>
<reference evidence="2" key="2">
    <citation type="submission" date="2024-12" db="EMBL/GenBank/DDBJ databases">
        <authorList>
            <person name="Estrada K."/>
            <person name="Bobes R.J."/>
            <person name="Sanchez-Flores A."/>
            <person name="Laclette J.P."/>
        </authorList>
    </citation>
    <scope>NUCLEOTIDE SEQUENCE</scope>
    <source>
        <strain evidence="2">WFUcys</strain>
        <tissue evidence="2">Peritoneal cavity of infected mice</tissue>
    </source>
</reference>
<evidence type="ECO:0000313" key="3">
    <source>
        <dbReference type="EMBL" id="KAL5104562.1"/>
    </source>
</evidence>
<protein>
    <submittedName>
        <fullName evidence="2">Uncharacterized protein</fullName>
    </submittedName>
</protein>
<dbReference type="EMBL" id="JAKROA010000012">
    <property type="protein sequence ID" value="KAL5104562.1"/>
    <property type="molecule type" value="Genomic_DNA"/>
</dbReference>
<evidence type="ECO:0000313" key="1">
    <source>
        <dbReference type="EMBL" id="KAL5104426.1"/>
    </source>
</evidence>
<name>A0ABR4Q481_9CEST</name>
<dbReference type="EMBL" id="JAKROA010000012">
    <property type="protein sequence ID" value="KAL5104426.1"/>
    <property type="molecule type" value="Genomic_DNA"/>
</dbReference>